<comment type="subcellular location">
    <molecule>Stable signal peptide</molecule>
    <subcellularLocation>
        <location evidence="23">Virion membrane</location>
        <topology evidence="23">Single-pass type II membrane protein</topology>
    </subcellularLocation>
    <subcellularLocation>
        <location evidence="23">Host endoplasmic reticulum membrane</location>
        <topology evidence="23">Single-pass type II membrane protein</topology>
    </subcellularLocation>
    <subcellularLocation>
        <location evidence="23">Host Golgi apparatus membrane</location>
        <topology evidence="23">Single-pass type II membrane protein</topology>
    </subcellularLocation>
    <subcellularLocation>
        <location evidence="23">Host cell membrane</location>
        <topology evidence="23">Single-pass type II membrane protein</topology>
    </subcellularLocation>
</comment>
<keyword evidence="7 23" id="KW-0519">Myristate</keyword>
<feature type="glycosylation site" description="N-linked (GlcNAc...) asparagine; by host" evidence="23">
    <location>
        <position position="180"/>
    </location>
</feature>
<keyword evidence="20 23" id="KW-1038">Host endoplasmic reticulum</keyword>
<name>C0SKW5_WWAVU</name>
<feature type="topological domain" description="Extracellular" evidence="23">
    <location>
        <begin position="2"/>
        <end position="17"/>
    </location>
</feature>
<feature type="disulfide bond" evidence="23">
    <location>
        <begin position="356"/>
        <end position="377"/>
    </location>
</feature>
<evidence type="ECO:0000256" key="23">
    <source>
        <dbReference type="HAMAP-Rule" id="MF_04084"/>
    </source>
</evidence>
<evidence type="ECO:0000256" key="13">
    <source>
        <dbReference type="ARBA" id="ARBA00022870"/>
    </source>
</evidence>
<comment type="subcellular location">
    <molecule>Glycoprotein G2</molecule>
    <subcellularLocation>
        <location evidence="23">Virion membrane</location>
        <topology evidence="23">Single-pass membrane protein</topology>
    </subcellularLocation>
    <subcellularLocation>
        <location evidence="23">Host endoplasmic reticulum membrane</location>
        <topology evidence="23">Single-pass membrane protein</topology>
    </subcellularLocation>
    <subcellularLocation>
        <location evidence="23">Host Golgi apparatus membrane</location>
        <topology evidence="23">Single-pass membrane protein</topology>
    </subcellularLocation>
    <subcellularLocation>
        <location evidence="23">Host cell membrane</location>
        <topology evidence="23">Single-pass membrane protein</topology>
    </subcellularLocation>
    <text evidence="23">Binding to the stable signal peptide masks endogenous ER localization signals in the cytoplasmic domain of G2 to ensure that only the fully assembled, tripartite GP complex is transported for virion assembly.</text>
</comment>
<evidence type="ECO:0000256" key="5">
    <source>
        <dbReference type="ARBA" id="ARBA00022595"/>
    </source>
</evidence>
<dbReference type="GO" id="GO:0044178">
    <property type="term" value="C:host cell Golgi membrane"/>
    <property type="evidence" value="ECO:0007669"/>
    <property type="project" value="UniProtKB-SubCell"/>
</dbReference>
<dbReference type="GO" id="GO:0016020">
    <property type="term" value="C:membrane"/>
    <property type="evidence" value="ECO:0007669"/>
    <property type="project" value="UniProtKB-UniRule"/>
</dbReference>
<feature type="site" description="Cleavage; by host MBTPS1" evidence="23">
    <location>
        <begin position="251"/>
        <end position="252"/>
    </location>
</feature>
<evidence type="ECO:0000256" key="14">
    <source>
        <dbReference type="ARBA" id="ARBA00022879"/>
    </source>
</evidence>
<dbReference type="GO" id="GO:0019031">
    <property type="term" value="C:viral envelope"/>
    <property type="evidence" value="ECO:0007669"/>
    <property type="project" value="UniProtKB-UniRule"/>
</dbReference>
<comment type="domain">
    <molecule>Stable signal peptide</molecule>
    <text evidence="23">The N-terminus is localized at the extracellular side of the GP-C, with a part embedded in the membrane probably.</text>
</comment>
<feature type="disulfide bond" evidence="23">
    <location>
        <begin position="293"/>
        <end position="302"/>
    </location>
</feature>
<dbReference type="Gene3D" id="2.20.28.180">
    <property type="entry name" value="Arenavirus glycoprotein, zinc binding domain"/>
    <property type="match status" value="1"/>
</dbReference>
<keyword evidence="19 23" id="KW-0325">Glycoprotein</keyword>
<keyword evidence="10 23" id="KW-1040">Host Golgi apparatus</keyword>
<evidence type="ECO:0000313" key="26">
    <source>
        <dbReference type="Proteomes" id="UP000295939"/>
    </source>
</evidence>
<feature type="glycosylation site" description="N-linked (GlcNAc...) asparagine; by host" evidence="23">
    <location>
        <position position="129"/>
    </location>
</feature>
<feature type="glycosylation site" description="N-linked (GlcNAc...) asparagine; by host" evidence="23">
    <location>
        <position position="218"/>
    </location>
</feature>
<feature type="region of interest" description="HR1" evidence="23">
    <location>
        <begin position="287"/>
        <end position="355"/>
    </location>
</feature>
<feature type="disulfide bond" evidence="23">
    <location>
        <begin position="271"/>
        <end position="284"/>
    </location>
</feature>
<keyword evidence="3 23" id="KW-1032">Host cell membrane</keyword>
<feature type="glycosylation site" description="N-linked (GlcNAc...) asparagine; by host" evidence="23">
    <location>
        <position position="357"/>
    </location>
</feature>
<keyword evidence="16 23" id="KW-1133">Transmembrane helix</keyword>
<feature type="glycosylation site" description="N-linked (GlcNAc...) asparagine; by host" evidence="23">
    <location>
        <position position="88"/>
    </location>
</feature>
<feature type="binding site" evidence="23">
    <location>
        <position position="449"/>
    </location>
    <ligand>
        <name>Zn(2+)</name>
        <dbReference type="ChEBI" id="CHEBI:29105"/>
        <label>2</label>
    </ligand>
</feature>
<keyword evidence="11 23" id="KW-0862">Zinc</keyword>
<comment type="subcellular location">
    <molecule>Glycoprotein G1</molecule>
    <subcellularLocation>
        <location evidence="23">Virion membrane</location>
        <topology evidence="23">Peripheral membrane protein</topology>
    </subcellularLocation>
    <subcellularLocation>
        <location evidence="23">Host endoplasmic reticulum membrane</location>
        <topology evidence="23">Peripheral membrane protein</topology>
    </subcellularLocation>
    <subcellularLocation>
        <location evidence="23">Host Golgi apparatus membrane</location>
        <topology evidence="23">Peripheral membrane protein</topology>
    </subcellularLocation>
    <subcellularLocation>
        <location evidence="23">Host cell membrane</location>
        <topology evidence="23">Peripheral membrane protein</topology>
    </subcellularLocation>
</comment>
<dbReference type="GO" id="GO:0039654">
    <property type="term" value="P:fusion of virus membrane with host endosome membrane"/>
    <property type="evidence" value="ECO:0007669"/>
    <property type="project" value="UniProtKB-UniRule"/>
</dbReference>
<keyword evidence="2 23" id="KW-1170">Fusion of virus membrane with host endosomal membrane</keyword>
<comment type="similarity">
    <text evidence="23 24">Belongs to the arenaviridae GPC protein family.</text>
</comment>
<keyword evidence="5 23" id="KW-1162">Viral penetration into host cytoplasm</keyword>
<comment type="function">
    <molecule>Stable signal peptide</molecule>
    <text evidence="23">Functions as a cleaved signal peptide that is retained as the third component of the GP complex (GP-C). Helps to stabilize the spike complex in its native conformation. The SSP is required for efficient glycoprotein expression, post-translational maturation cleavage of G1 and G2, glycoprotein transport to the cell surface plasma membrane, formation of infectious virus particles, and acid pH-dependent glycoprotein-mediated cell fusion.</text>
</comment>
<comment type="subunit">
    <molecule>Stable signal peptide</molecule>
    <text evidence="23">Interacts with glycoprotein G2. Part of the GP complex (GP-C) together with glycoprotein G1 and glycoprotein G2. The GP-complex interacts with protein Z, which interacts with ribonucleocapsid; these interactions may induce virion budding.</text>
</comment>
<evidence type="ECO:0000256" key="8">
    <source>
        <dbReference type="ARBA" id="ARBA00022723"/>
    </source>
</evidence>
<comment type="function">
    <molecule>Glycoprotein G2</molecule>
    <text evidence="23">Forms the virion spikes together with glycoprotein G1. The glycoprotein spike trimers are connected to the underlying matrix. Class I viral fusion protein that directs fusion of viral and host endosomal membranes, leading to delivery of the nucleocapsid into the cytoplasm. Membrane fusion is mediated by irreversible conformational changes induced by acidification.</text>
</comment>
<evidence type="ECO:0000256" key="6">
    <source>
        <dbReference type="ARBA" id="ARBA00022692"/>
    </source>
</evidence>
<comment type="domain">
    <molecule>Glycoprotein G2</molecule>
    <text evidence="23">Contains 1 fusion peptide at the N-terminus, 2 heptad repeats domains HR1 and HR2 and, at the C-terminus, a cytoplasmic domain that plays a role in ER location. Also contains a zinc-binding domain that allows SSP retention in the GPC complex by accepting a cysteine from SSP as the fourth ligand.</text>
</comment>
<feature type="initiator methionine" description="Removed; by host" evidence="23">
    <location>
        <position position="1"/>
    </location>
</feature>
<accession>C0SKW5</accession>
<keyword evidence="15 23" id="KW-1164">Virus endocytosis by host</keyword>
<evidence type="ECO:0000256" key="16">
    <source>
        <dbReference type="ARBA" id="ARBA00022989"/>
    </source>
</evidence>
<keyword evidence="13 23" id="KW-1043">Host membrane</keyword>
<comment type="PTM">
    <molecule>Stable signal peptide</molecule>
    <text evidence="23">The SSP remains stably associated with the GP complex following cleavage by signal peptidase and plays crucial roles in the trafficking of GP through the secretory pathway.</text>
</comment>
<feature type="lipid moiety-binding region" description="N-myristoyl glycine; by host" evidence="23">
    <location>
        <position position="2"/>
    </location>
</feature>
<evidence type="ECO:0000256" key="20">
    <source>
        <dbReference type="ARBA" id="ARBA00023184"/>
    </source>
</evidence>
<feature type="glycosylation site" description="N-linked (GlcNAc...) asparagine; by host" evidence="23">
    <location>
        <position position="387"/>
    </location>
</feature>
<dbReference type="InterPro" id="IPR043015">
    <property type="entry name" value="Arena_glycoprot_zinc-bd"/>
</dbReference>
<dbReference type="Proteomes" id="UP000295939">
    <property type="component" value="Genome"/>
</dbReference>
<feature type="binding site" evidence="23">
    <location>
        <position position="459"/>
    </location>
    <ligand>
        <name>Zn(2+)</name>
        <dbReference type="ChEBI" id="CHEBI:29105"/>
        <label>1</label>
    </ligand>
</feature>
<organism evidence="25 26">
    <name type="scientific">Tonto creek virus</name>
    <dbReference type="NCBI Taxonomy" id="466143"/>
    <lineage>
        <taxon>Viruses</taxon>
        <taxon>Riboviria</taxon>
        <taxon>Orthornavirae</taxon>
        <taxon>Negarnaviricota</taxon>
        <taxon>Polyploviricotina</taxon>
        <taxon>Bunyaviricetes</taxon>
        <taxon>Hareavirales</taxon>
        <taxon>Arenaviridae</taxon>
        <taxon>Mammarenavirus</taxon>
        <taxon>Whitewater Arroyo mammarenavirus (isolate Rat/United States/AV 9310135/1995)</taxon>
    </lineage>
</organism>
<keyword evidence="14 23" id="KW-0261">Viral envelope protein</keyword>
<feature type="topological domain" description="Cytoplasmic" evidence="23">
    <location>
        <begin position="34"/>
        <end position="58"/>
    </location>
</feature>
<dbReference type="Gene3D" id="6.10.140.1590">
    <property type="match status" value="1"/>
</dbReference>
<feature type="topological domain" description="Cytoplasmic" evidence="23">
    <location>
        <begin position="446"/>
        <end position="485"/>
    </location>
</feature>
<comment type="function">
    <molecule>Glycoprotein G1</molecule>
    <text evidence="23">Forms the virion spikes together with glycoprotein G2. The glycoprotein spike trimers are connected to the underlying matrix. Interacts with the host receptor leading to virus endocytosis.</text>
</comment>
<dbReference type="HAMAP" id="MF_04084">
    <property type="entry name" value="ARENA_GPC"/>
    <property type="match status" value="1"/>
</dbReference>
<dbReference type="GO" id="GO:0044167">
    <property type="term" value="C:host cell endoplasmic reticulum membrane"/>
    <property type="evidence" value="ECO:0007669"/>
    <property type="project" value="UniProtKB-SubCell"/>
</dbReference>
<feature type="binding site" evidence="23">
    <location>
        <position position="469"/>
    </location>
    <ligand>
        <name>Zn(2+)</name>
        <dbReference type="ChEBI" id="CHEBI:29105"/>
        <label>1</label>
    </ligand>
</feature>
<feature type="binding site" evidence="23">
    <location>
        <position position="57"/>
    </location>
    <ligand>
        <name>Zn(2+)</name>
        <dbReference type="ChEBI" id="CHEBI:29105"/>
        <label>1</label>
    </ligand>
</feature>
<protein>
    <recommendedName>
        <fullName evidence="23">Pre-glycoprotein polyprotein GP complex</fullName>
        <shortName evidence="23">Pre-GP-C</shortName>
    </recommendedName>
    <component>
        <recommendedName>
            <fullName evidence="23">Stable signal peptide</fullName>
            <shortName evidence="23">SSP</shortName>
        </recommendedName>
    </component>
    <component>
        <recommendedName>
            <fullName evidence="23">Glycoprotein G1</fullName>
            <shortName evidence="23">GP1</shortName>
        </recommendedName>
    </component>
    <component>
        <recommendedName>
            <fullName evidence="23">Glycoprotein G2</fullName>
            <shortName evidence="23">GP2</shortName>
        </recommendedName>
    </component>
</protein>
<feature type="chain" id="PRO_5023294593" description="Stable signal peptide" evidence="23">
    <location>
        <begin position="2"/>
        <end position="58"/>
    </location>
</feature>
<keyword evidence="17 23" id="KW-0472">Membrane</keyword>
<keyword evidence="8 23" id="KW-0479">Metal-binding</keyword>
<feature type="binding site" evidence="23">
    <location>
        <position position="455"/>
    </location>
    <ligand>
        <name>Zn(2+)</name>
        <dbReference type="ChEBI" id="CHEBI:29105"/>
        <label>2</label>
    </ligand>
</feature>
<evidence type="ECO:0000256" key="9">
    <source>
        <dbReference type="ARBA" id="ARBA00022804"/>
    </source>
</evidence>
<keyword evidence="12 23" id="KW-0946">Virion</keyword>
<evidence type="ECO:0000256" key="19">
    <source>
        <dbReference type="ARBA" id="ARBA00023180"/>
    </source>
</evidence>
<feature type="binding site" evidence="23">
    <location>
        <position position="447"/>
    </location>
    <ligand>
        <name>Zn(2+)</name>
        <dbReference type="ChEBI" id="CHEBI:29105"/>
        <label>2</label>
    </ligand>
</feature>
<evidence type="ECO:0000256" key="11">
    <source>
        <dbReference type="ARBA" id="ARBA00022833"/>
    </source>
</evidence>
<gene>
    <name evidence="23" type="primary">GPC</name>
</gene>
<feature type="glycosylation site" description="N-linked (GlcNAc...) asparagine; by host" evidence="23">
    <location>
        <position position="365"/>
    </location>
</feature>
<dbReference type="GO" id="GO:0055036">
    <property type="term" value="C:virion membrane"/>
    <property type="evidence" value="ECO:0007669"/>
    <property type="project" value="UniProtKB-SubCell"/>
</dbReference>
<dbReference type="GO" id="GO:0046872">
    <property type="term" value="F:metal ion binding"/>
    <property type="evidence" value="ECO:0007669"/>
    <property type="project" value="UniProtKB-KW"/>
</dbReference>
<evidence type="ECO:0000256" key="2">
    <source>
        <dbReference type="ARBA" id="ARBA00022510"/>
    </source>
</evidence>
<feature type="glycosylation site" description="N-linked (GlcNAc...) asparagine; by host" evidence="23">
    <location>
        <position position="382"/>
    </location>
</feature>
<feature type="site" description="Cleavage; by host signal peptidase" evidence="23">
    <location>
        <begin position="58"/>
        <end position="59"/>
    </location>
</feature>
<dbReference type="PIRSF" id="PIRSF004028">
    <property type="entry name" value="GPC_ArenaV"/>
    <property type="match status" value="1"/>
</dbReference>
<evidence type="ECO:0000313" key="25">
    <source>
        <dbReference type="EMBL" id="ABU94343.1"/>
    </source>
</evidence>
<keyword evidence="1 23" id="KW-1168">Fusion of virus membrane with host membrane</keyword>
<sequence>MGQLVSFFEGIPTLLQEALNVALIAVSTIAILKGVINIWRSGVLQLVTFLLLAGRSCSIKVGHHIELQHVIVNSSSVIPFAPGACKINNTYFLLRGPFDAQWALGLDITDTSVLVNTEGGSSRVIDVRNVSNCFQGNSDSDQVRFTFRWLLNGLGYDFLHDPKILCDNVTTDKVFRIQINITESDYCHKLFLKLNKIFGLFSDPCPTEALKKYILIKNVSWIGQCQTNHLSTMHLILQNIHNQVVRARKLRAFFTWSLTDSEGSDMPGGYCLEKWMLISSELKCFGNTAVAKCNLNHDSEFCDMLRLFEFNKNAIKTLQNKTKHQMDAIITAVNSLISDNILMKNRIKELIDIPYCNYTKFWYVNHTSFNVHSLPKCWLVRNGSYLNVSDFRNEWLLESDHLISEILSKEYEERQNSTPLGLVDVCFWSTLFYTASIFLHLLRIPTHRHIVGEGCPKPHRLTSTSTCSCGLFKQKGRPLKWVSKT</sequence>
<feature type="chain" id="PRO_5023294595" description="Glycoprotein G2" evidence="23">
    <location>
        <begin position="252"/>
        <end position="485"/>
    </location>
</feature>
<evidence type="ECO:0000256" key="24">
    <source>
        <dbReference type="PIRNR" id="PIRNR004028"/>
    </source>
</evidence>
<keyword evidence="4 23" id="KW-0945">Host-virus interaction</keyword>
<keyword evidence="22 23" id="KW-1160">Virus entry into host cell</keyword>
<keyword evidence="18 23" id="KW-1015">Disulfide bond</keyword>
<keyword evidence="21 23" id="KW-0449">Lipoprotein</keyword>
<evidence type="ECO:0000256" key="22">
    <source>
        <dbReference type="ARBA" id="ARBA00023296"/>
    </source>
</evidence>
<evidence type="ECO:0000256" key="15">
    <source>
        <dbReference type="ARBA" id="ARBA00022890"/>
    </source>
</evidence>
<comment type="caution">
    <text evidence="23">Lacks conserved residue(s) required for the propagation of feature annotation.</text>
</comment>
<comment type="PTM">
    <molecule>Pre-glycoprotein polyprotein GP complex</molecule>
    <text evidence="23">Specific enzymatic cleavages in vivo yield mature proteins. GP-C polyprotein is cleaved in the endoplasmic reticulum by the host protease MBTPS1. Only cleaved glycoprotein is incorporated into virions.</text>
</comment>
<evidence type="ECO:0000256" key="12">
    <source>
        <dbReference type="ARBA" id="ARBA00022844"/>
    </source>
</evidence>
<comment type="PTM">
    <molecule>Stable signal peptide</molecule>
    <text evidence="23">Myristoylation is necessary for GP2-mediated fusion activity.</text>
</comment>
<evidence type="ECO:0000256" key="21">
    <source>
        <dbReference type="ARBA" id="ARBA00023288"/>
    </source>
</evidence>
<dbReference type="GO" id="GO:0020002">
    <property type="term" value="C:host cell plasma membrane"/>
    <property type="evidence" value="ECO:0007669"/>
    <property type="project" value="UniProtKB-SubCell"/>
</dbReference>
<feature type="binding site" evidence="23">
    <location>
        <position position="467"/>
    </location>
    <ligand>
        <name>Zn(2+)</name>
        <dbReference type="ChEBI" id="CHEBI:29105"/>
        <label>1</label>
    </ligand>
</feature>
<evidence type="ECO:0000256" key="18">
    <source>
        <dbReference type="ARBA" id="ARBA00023157"/>
    </source>
</evidence>
<dbReference type="EMBL" id="EF619034">
    <property type="protein sequence ID" value="ABU94343.1"/>
    <property type="molecule type" value="Genomic_RNA"/>
</dbReference>
<reference evidence="25 26" key="1">
    <citation type="journal article" date="2008" name="Vector Borne Zoonotic Dis.">
        <title>Diversity among tacaribe serocomplex viruses (family Arenaviridae) naturally associated with the white-throated woodrat (Neotoma albigula) in the southwestern United States.</title>
        <authorList>
            <person name="Milazzo M.L."/>
            <person name="Cajimat M.N."/>
            <person name="Haynie M.L."/>
            <person name="Abbott K.D."/>
            <person name="Bradley R.D."/>
            <person name="Fulhorst C.F."/>
        </authorList>
    </citation>
    <scope>NUCLEOTIDE SEQUENCE [LARGE SCALE GENOMIC DNA]</scope>
    <source>
        <strain evidence="25 26">AV D0390060</strain>
    </source>
</reference>
<comment type="subunit">
    <molecule>Glycoprotein G2</molecule>
    <text evidence="23">Homotrimer. Interacts with the stable signal peptide. In pre-fusion state, G2 homotrimers bind G1 homotrimers via ionic interactions. Part of the GP complex (GP-C) together with glycoprotein G1 and the stable signal peptide. Acidification in the endosome triggers rearrangements, which ultimately leads to a 6 helix bundle formed by the two heptad repeat domains (HR1 and HR2) in post-fusion state. The GP-complex interacts with protein Z, which interacts with ribonucleocapsid; these interactions may induce virion budding.</text>
</comment>
<dbReference type="InterPro" id="IPR001535">
    <property type="entry name" value="Arena_glycoprot"/>
</dbReference>
<keyword evidence="9 23" id="KW-1161">Viral attachment to host cell</keyword>
<proteinExistence type="inferred from homology"/>
<feature type="region of interest" description="Fusion" evidence="23">
    <location>
        <begin position="250"/>
        <end position="286"/>
    </location>
</feature>
<evidence type="ECO:0000256" key="1">
    <source>
        <dbReference type="ARBA" id="ARBA00022506"/>
    </source>
</evidence>
<feature type="chain" id="PRO_5023294594" description="Pre-glycoprotein polyprotein GP complex" evidence="23">
    <location>
        <begin position="2"/>
        <end position="485"/>
    </location>
</feature>
<dbReference type="GO" id="GO:0019062">
    <property type="term" value="P:virion attachment to host cell"/>
    <property type="evidence" value="ECO:0007669"/>
    <property type="project" value="UniProtKB-UniRule"/>
</dbReference>
<evidence type="ECO:0000256" key="4">
    <source>
        <dbReference type="ARBA" id="ARBA00022581"/>
    </source>
</evidence>
<dbReference type="Pfam" id="PF00798">
    <property type="entry name" value="Arena_glycoprot"/>
    <property type="match status" value="1"/>
</dbReference>
<keyword evidence="6 23" id="KW-0812">Transmembrane</keyword>
<feature type="region of interest" description="HR2" evidence="23">
    <location>
        <begin position="360"/>
        <end position="423"/>
    </location>
</feature>
<evidence type="ECO:0000256" key="7">
    <source>
        <dbReference type="ARBA" id="ARBA00022707"/>
    </source>
</evidence>
<comment type="subunit">
    <molecule>Glycoprotein G1</molecule>
    <text evidence="23">Homotrimer; disulfide-linked. In pre-fusion state, G1 homotrimers bind G2 homotrimers via ionic interactions. Part of the GP complex (GP-C) together with glycoprotein G2 and the stable signal peptide. The GP-complex interacts with protein Z, which interacts with ribonucleocapsid; these interactions may induce virion budding.</text>
</comment>
<evidence type="ECO:0000256" key="10">
    <source>
        <dbReference type="ARBA" id="ARBA00022812"/>
    </source>
</evidence>
<dbReference type="GO" id="GO:0019065">
    <property type="term" value="P:receptor-mediated endocytosis of virus by host cell"/>
    <property type="evidence" value="ECO:0007669"/>
    <property type="project" value="UniProtKB-UniRule"/>
</dbReference>
<evidence type="ECO:0000256" key="3">
    <source>
        <dbReference type="ARBA" id="ARBA00022511"/>
    </source>
</evidence>
<evidence type="ECO:0000256" key="17">
    <source>
        <dbReference type="ARBA" id="ARBA00023136"/>
    </source>
</evidence>